<keyword evidence="7" id="KW-1185">Reference proteome</keyword>
<dbReference type="SMART" id="SM00345">
    <property type="entry name" value="HTH_GNTR"/>
    <property type="match status" value="1"/>
</dbReference>
<dbReference type="InterPro" id="IPR011711">
    <property type="entry name" value="GntR_C"/>
</dbReference>
<proteinExistence type="predicted"/>
<dbReference type="InterPro" id="IPR000524">
    <property type="entry name" value="Tscrpt_reg_HTH_GntR"/>
</dbReference>
<dbReference type="CDD" id="cd07377">
    <property type="entry name" value="WHTH_GntR"/>
    <property type="match status" value="1"/>
</dbReference>
<feature type="domain" description="HTH gntR-type" evidence="5">
    <location>
        <begin position="29"/>
        <end position="96"/>
    </location>
</feature>
<keyword evidence="1" id="KW-0805">Transcription regulation</keyword>
<organism evidence="6 7">
    <name type="scientific">Streptacidiphilus cavernicola</name>
    <dbReference type="NCBI Taxonomy" id="3342716"/>
    <lineage>
        <taxon>Bacteria</taxon>
        <taxon>Bacillati</taxon>
        <taxon>Actinomycetota</taxon>
        <taxon>Actinomycetes</taxon>
        <taxon>Kitasatosporales</taxon>
        <taxon>Streptomycetaceae</taxon>
        <taxon>Streptacidiphilus</taxon>
    </lineage>
</organism>
<dbReference type="PROSITE" id="PS50949">
    <property type="entry name" value="HTH_GNTR"/>
    <property type="match status" value="1"/>
</dbReference>
<dbReference type="Gene3D" id="1.10.10.10">
    <property type="entry name" value="Winged helix-like DNA-binding domain superfamily/Winged helix DNA-binding domain"/>
    <property type="match status" value="1"/>
</dbReference>
<evidence type="ECO:0000256" key="3">
    <source>
        <dbReference type="ARBA" id="ARBA00023163"/>
    </source>
</evidence>
<reference evidence="6 7" key="1">
    <citation type="submission" date="2024-09" db="EMBL/GenBank/DDBJ databases">
        <authorList>
            <person name="Lee S.D."/>
        </authorList>
    </citation>
    <scope>NUCLEOTIDE SEQUENCE [LARGE SCALE GENOMIC DNA]</scope>
    <source>
        <strain evidence="6 7">N1-5</strain>
    </source>
</reference>
<evidence type="ECO:0000313" key="6">
    <source>
        <dbReference type="EMBL" id="MFC1404902.1"/>
    </source>
</evidence>
<dbReference type="InterPro" id="IPR036388">
    <property type="entry name" value="WH-like_DNA-bd_sf"/>
</dbReference>
<evidence type="ECO:0000256" key="4">
    <source>
        <dbReference type="SAM" id="MobiDB-lite"/>
    </source>
</evidence>
<dbReference type="InterPro" id="IPR008920">
    <property type="entry name" value="TF_FadR/GntR_C"/>
</dbReference>
<name>A0ABV6UU24_9ACTN</name>
<dbReference type="RefSeq" id="WP_063757574.1">
    <property type="nucleotide sequence ID" value="NZ_JBHEZZ010000017.1"/>
</dbReference>
<dbReference type="Pfam" id="PF07729">
    <property type="entry name" value="FCD"/>
    <property type="match status" value="1"/>
</dbReference>
<protein>
    <submittedName>
        <fullName evidence="6">GntR family transcriptional regulator</fullName>
    </submittedName>
</protein>
<evidence type="ECO:0000313" key="7">
    <source>
        <dbReference type="Proteomes" id="UP001592528"/>
    </source>
</evidence>
<accession>A0ABV6UU24</accession>
<evidence type="ECO:0000256" key="1">
    <source>
        <dbReference type="ARBA" id="ARBA00023015"/>
    </source>
</evidence>
<comment type="caution">
    <text evidence="6">The sequence shown here is derived from an EMBL/GenBank/DDBJ whole genome shotgun (WGS) entry which is preliminary data.</text>
</comment>
<dbReference type="InterPro" id="IPR036390">
    <property type="entry name" value="WH_DNA-bd_sf"/>
</dbReference>
<evidence type="ECO:0000256" key="2">
    <source>
        <dbReference type="ARBA" id="ARBA00023125"/>
    </source>
</evidence>
<dbReference type="Gene3D" id="1.20.120.530">
    <property type="entry name" value="GntR ligand-binding domain-like"/>
    <property type="match status" value="1"/>
</dbReference>
<dbReference type="Proteomes" id="UP001592528">
    <property type="component" value="Unassembled WGS sequence"/>
</dbReference>
<keyword evidence="2" id="KW-0238">DNA-binding</keyword>
<dbReference type="SUPFAM" id="SSF48008">
    <property type="entry name" value="GntR ligand-binding domain-like"/>
    <property type="match status" value="1"/>
</dbReference>
<gene>
    <name evidence="6" type="ORF">ACEZDJ_26825</name>
</gene>
<dbReference type="PANTHER" id="PTHR43537:SF45">
    <property type="entry name" value="GNTR FAMILY REGULATORY PROTEIN"/>
    <property type="match status" value="1"/>
</dbReference>
<dbReference type="SUPFAM" id="SSF46785">
    <property type="entry name" value="Winged helix' DNA-binding domain"/>
    <property type="match status" value="1"/>
</dbReference>
<dbReference type="PANTHER" id="PTHR43537">
    <property type="entry name" value="TRANSCRIPTIONAL REGULATOR, GNTR FAMILY"/>
    <property type="match status" value="1"/>
</dbReference>
<dbReference type="EMBL" id="JBHEZZ010000017">
    <property type="protein sequence ID" value="MFC1404902.1"/>
    <property type="molecule type" value="Genomic_DNA"/>
</dbReference>
<keyword evidence="3" id="KW-0804">Transcription</keyword>
<evidence type="ECO:0000259" key="5">
    <source>
        <dbReference type="PROSITE" id="PS50949"/>
    </source>
</evidence>
<feature type="region of interest" description="Disordered" evidence="4">
    <location>
        <begin position="1"/>
        <end position="30"/>
    </location>
</feature>
<sequence length="264" mass="29488">MPSDLPPSGPRASQAAETSPAQPSPLRRSSLREQVAGAMRDEMMAGRLPAGTHFTVKEIAELYGVSATPVREALLDLTAQGLLWTEHHRGFTVPQLGWADFVDIVEARTLVSDGMFRRLAVHLKAIDWQRLPSLQRRADAAHRAARAGHLDVLVGCDLRFWGELAGLVANERLTGYLDWLRVQYWIFAAPYLRGRPDIADYCWSGHLELMEHLVAKDRETVHRMLIDYNRESLRQMAALCGESAEGTLIGYADILPIPAQRDSL</sequence>
<dbReference type="Pfam" id="PF00392">
    <property type="entry name" value="GntR"/>
    <property type="match status" value="1"/>
</dbReference>